<comment type="similarity">
    <text evidence="2">Belongs to the fimbrial protein family.</text>
</comment>
<dbReference type="Proteomes" id="UP000829542">
    <property type="component" value="Chromosome"/>
</dbReference>
<dbReference type="PANTHER" id="PTHR33420">
    <property type="entry name" value="FIMBRIAL SUBUNIT ELFA-RELATED"/>
    <property type="match status" value="1"/>
</dbReference>
<evidence type="ECO:0000313" key="8">
    <source>
        <dbReference type="Proteomes" id="UP000829542"/>
    </source>
</evidence>
<dbReference type="Pfam" id="PF00419">
    <property type="entry name" value="Fimbrial"/>
    <property type="match status" value="1"/>
</dbReference>
<dbReference type="InterPro" id="IPR008966">
    <property type="entry name" value="Adhesion_dom_sf"/>
</dbReference>
<dbReference type="InterPro" id="IPR000259">
    <property type="entry name" value="Adhesion_dom_fimbrial"/>
</dbReference>
<dbReference type="PANTHER" id="PTHR33420:SF3">
    <property type="entry name" value="FIMBRIAL SUBUNIT ELFA"/>
    <property type="match status" value="1"/>
</dbReference>
<keyword evidence="8" id="KW-1185">Reference proteome</keyword>
<name>A0ABY3X9M5_9GAMM</name>
<dbReference type="InterPro" id="IPR050263">
    <property type="entry name" value="Bact_Fimbrial_Adh_Pro"/>
</dbReference>
<accession>A0ABY3X9M5</accession>
<feature type="signal peptide" evidence="5">
    <location>
        <begin position="1"/>
        <end position="20"/>
    </location>
</feature>
<keyword evidence="4" id="KW-0281">Fimbrium</keyword>
<comment type="subcellular location">
    <subcellularLocation>
        <location evidence="1">Fimbrium</location>
    </subcellularLocation>
</comment>
<evidence type="ECO:0000313" key="7">
    <source>
        <dbReference type="EMBL" id="UNM97455.1"/>
    </source>
</evidence>
<sequence>MKKLTLALAASALLSSAAFAQSNTASNFIEFSGEVTEAACSVTAGTVNLNSLTTRALKDDGDAGPWGTAYIDFYGCELEGKAEGGGDLKSVKIEVTPGAPDDTNDALWKNLGTAKNVGVEVEMANTKITPAGNIGTGITADLTEAGAKVEVRGRTVKVGADASTAGSVNTRVNFVASFL</sequence>
<dbReference type="Gene3D" id="2.60.40.1090">
    <property type="entry name" value="Fimbrial-type adhesion domain"/>
    <property type="match status" value="1"/>
</dbReference>
<evidence type="ECO:0000256" key="3">
    <source>
        <dbReference type="ARBA" id="ARBA00022729"/>
    </source>
</evidence>
<proteinExistence type="inferred from homology"/>
<evidence type="ECO:0000256" key="5">
    <source>
        <dbReference type="SAM" id="SignalP"/>
    </source>
</evidence>
<gene>
    <name evidence="7" type="ORF">MMG00_06320</name>
</gene>
<evidence type="ECO:0000259" key="6">
    <source>
        <dbReference type="Pfam" id="PF00419"/>
    </source>
</evidence>
<evidence type="ECO:0000256" key="1">
    <source>
        <dbReference type="ARBA" id="ARBA00004561"/>
    </source>
</evidence>
<protein>
    <recommendedName>
        <fullName evidence="6">Fimbrial-type adhesion domain-containing protein</fullName>
    </recommendedName>
</protein>
<evidence type="ECO:0000256" key="4">
    <source>
        <dbReference type="ARBA" id="ARBA00023263"/>
    </source>
</evidence>
<dbReference type="SUPFAM" id="SSF49401">
    <property type="entry name" value="Bacterial adhesins"/>
    <property type="match status" value="1"/>
</dbReference>
<dbReference type="InterPro" id="IPR036937">
    <property type="entry name" value="Adhesion_dom_fimbrial_sf"/>
</dbReference>
<organism evidence="7 8">
    <name type="scientific">Ignatzschineria rhizosphaerae</name>
    <dbReference type="NCBI Taxonomy" id="2923279"/>
    <lineage>
        <taxon>Bacteria</taxon>
        <taxon>Pseudomonadati</taxon>
        <taxon>Pseudomonadota</taxon>
        <taxon>Gammaproteobacteria</taxon>
        <taxon>Cardiobacteriales</taxon>
        <taxon>Ignatzschineriaceae</taxon>
        <taxon>Ignatzschineria</taxon>
    </lineage>
</organism>
<evidence type="ECO:0000256" key="2">
    <source>
        <dbReference type="ARBA" id="ARBA00006671"/>
    </source>
</evidence>
<dbReference type="EMBL" id="CP093379">
    <property type="protein sequence ID" value="UNM97455.1"/>
    <property type="molecule type" value="Genomic_DNA"/>
</dbReference>
<keyword evidence="3 5" id="KW-0732">Signal</keyword>
<feature type="domain" description="Fimbrial-type adhesion" evidence="6">
    <location>
        <begin position="29"/>
        <end position="178"/>
    </location>
</feature>
<dbReference type="RefSeq" id="WP_242152995.1">
    <property type="nucleotide sequence ID" value="NZ_CP093379.1"/>
</dbReference>
<feature type="chain" id="PRO_5046997121" description="Fimbrial-type adhesion domain-containing protein" evidence="5">
    <location>
        <begin position="21"/>
        <end position="179"/>
    </location>
</feature>
<reference evidence="7 8" key="1">
    <citation type="submission" date="2022-03" db="EMBL/GenBank/DDBJ databases">
        <title>Ignatzschineria rhizosphaerae HR5S32.</title>
        <authorList>
            <person name="Sun J.Q."/>
            <person name="Feng J.Y."/>
        </authorList>
    </citation>
    <scope>NUCLEOTIDE SEQUENCE [LARGE SCALE GENOMIC DNA]</scope>
    <source>
        <strain evidence="7 8">HR5S32</strain>
    </source>
</reference>